<sequence length="133" mass="15618">MKTIDKDNINNKKFKDNINNKKVKDNINNKKVKDNINNKKVKDNINNKKVKDIINNKRNNNNNNNKYSNKRDNKTKVKITFTTTAEIATSANRHVIQDDKQQIRLDTRINKVTEKMSISDNKKFAFETLEPEI</sequence>
<organism evidence="3 4">
    <name type="scientific">Helobdella robusta</name>
    <name type="common">Californian leech</name>
    <dbReference type="NCBI Taxonomy" id="6412"/>
    <lineage>
        <taxon>Eukaryota</taxon>
        <taxon>Metazoa</taxon>
        <taxon>Spiralia</taxon>
        <taxon>Lophotrochozoa</taxon>
        <taxon>Annelida</taxon>
        <taxon>Clitellata</taxon>
        <taxon>Hirudinea</taxon>
        <taxon>Rhynchobdellida</taxon>
        <taxon>Glossiphoniidae</taxon>
        <taxon>Helobdella</taxon>
    </lineage>
</organism>
<dbReference type="GeneID" id="20209000"/>
<reference evidence="4" key="1">
    <citation type="submission" date="2012-12" db="EMBL/GenBank/DDBJ databases">
        <authorList>
            <person name="Hellsten U."/>
            <person name="Grimwood J."/>
            <person name="Chapman J.A."/>
            <person name="Shapiro H."/>
            <person name="Aerts A."/>
            <person name="Otillar R.P."/>
            <person name="Terry A.Y."/>
            <person name="Boore J.L."/>
            <person name="Simakov O."/>
            <person name="Marletaz F."/>
            <person name="Cho S.-J."/>
            <person name="Edsinger-Gonzales E."/>
            <person name="Havlak P."/>
            <person name="Kuo D.-H."/>
            <person name="Larsson T."/>
            <person name="Lv J."/>
            <person name="Arendt D."/>
            <person name="Savage R."/>
            <person name="Osoegawa K."/>
            <person name="de Jong P."/>
            <person name="Lindberg D.R."/>
            <person name="Seaver E.C."/>
            <person name="Weisblat D.A."/>
            <person name="Putnam N.H."/>
            <person name="Grigoriev I.V."/>
            <person name="Rokhsar D.S."/>
        </authorList>
    </citation>
    <scope>NUCLEOTIDE SEQUENCE</scope>
</reference>
<evidence type="ECO:0000313" key="3">
    <source>
        <dbReference type="EnsemblMetazoa" id="HelroP183391"/>
    </source>
</evidence>
<protein>
    <submittedName>
        <fullName evidence="2 3">Uncharacterized protein</fullName>
    </submittedName>
</protein>
<feature type="compositionally biased region" description="Low complexity" evidence="1">
    <location>
        <begin position="56"/>
        <end position="67"/>
    </location>
</feature>
<name>T1FJK1_HELRO</name>
<evidence type="ECO:0000256" key="1">
    <source>
        <dbReference type="SAM" id="MobiDB-lite"/>
    </source>
</evidence>
<dbReference type="AlphaFoldDB" id="T1FJK1"/>
<dbReference type="HOGENOM" id="CLU_1908954_0_0_1"/>
<gene>
    <name evidence="3" type="primary">20209000</name>
    <name evidence="2" type="ORF">HELRODRAFT_183391</name>
</gene>
<dbReference type="KEGG" id="hro:HELRODRAFT_183391"/>
<reference evidence="2 4" key="2">
    <citation type="journal article" date="2013" name="Nature">
        <title>Insights into bilaterian evolution from three spiralian genomes.</title>
        <authorList>
            <person name="Simakov O."/>
            <person name="Marletaz F."/>
            <person name="Cho S.J."/>
            <person name="Edsinger-Gonzales E."/>
            <person name="Havlak P."/>
            <person name="Hellsten U."/>
            <person name="Kuo D.H."/>
            <person name="Larsson T."/>
            <person name="Lv J."/>
            <person name="Arendt D."/>
            <person name="Savage R."/>
            <person name="Osoegawa K."/>
            <person name="de Jong P."/>
            <person name="Grimwood J."/>
            <person name="Chapman J.A."/>
            <person name="Shapiro H."/>
            <person name="Aerts A."/>
            <person name="Otillar R.P."/>
            <person name="Terry A.Y."/>
            <person name="Boore J.L."/>
            <person name="Grigoriev I.V."/>
            <person name="Lindberg D.R."/>
            <person name="Seaver E.C."/>
            <person name="Weisblat D.A."/>
            <person name="Putnam N.H."/>
            <person name="Rokhsar D.S."/>
        </authorList>
    </citation>
    <scope>NUCLEOTIDE SEQUENCE</scope>
</reference>
<dbReference type="Proteomes" id="UP000015101">
    <property type="component" value="Unassembled WGS sequence"/>
</dbReference>
<evidence type="ECO:0000313" key="2">
    <source>
        <dbReference type="EMBL" id="ESO11216.1"/>
    </source>
</evidence>
<dbReference type="InParanoid" id="T1FJK1"/>
<keyword evidence="4" id="KW-1185">Reference proteome</keyword>
<dbReference type="EnsemblMetazoa" id="HelroT183391">
    <property type="protein sequence ID" value="HelroP183391"/>
    <property type="gene ID" value="HelroG183391"/>
</dbReference>
<dbReference type="RefSeq" id="XP_009010671.1">
    <property type="nucleotide sequence ID" value="XM_009012423.1"/>
</dbReference>
<feature type="region of interest" description="Disordered" evidence="1">
    <location>
        <begin position="53"/>
        <end position="75"/>
    </location>
</feature>
<dbReference type="EMBL" id="KB095840">
    <property type="protein sequence ID" value="ESO11216.1"/>
    <property type="molecule type" value="Genomic_DNA"/>
</dbReference>
<reference evidence="3" key="3">
    <citation type="submission" date="2015-06" db="UniProtKB">
        <authorList>
            <consortium name="EnsemblMetazoa"/>
        </authorList>
    </citation>
    <scope>IDENTIFICATION</scope>
</reference>
<proteinExistence type="predicted"/>
<dbReference type="EMBL" id="AMQM01008743">
    <property type="status" value="NOT_ANNOTATED_CDS"/>
    <property type="molecule type" value="Genomic_DNA"/>
</dbReference>
<evidence type="ECO:0000313" key="4">
    <source>
        <dbReference type="Proteomes" id="UP000015101"/>
    </source>
</evidence>
<dbReference type="CTD" id="20209000"/>
<accession>T1FJK1</accession>